<evidence type="ECO:0000313" key="2">
    <source>
        <dbReference type="EMBL" id="CAH3138326.1"/>
    </source>
</evidence>
<evidence type="ECO:0000313" key="3">
    <source>
        <dbReference type="Proteomes" id="UP001159428"/>
    </source>
</evidence>
<sequence>MTAKVSFFVIAVLFVMQIEANPLYDRDIFRRLRMQSMMDEHPDAYARRRLEPMMDETPDEYIARREELIYGRGLCENENKAYCEQWKAYCDQPAFFINENRYKMFVNKMCTAACNRCK</sequence>
<evidence type="ECO:0008006" key="4">
    <source>
        <dbReference type="Google" id="ProtNLM"/>
    </source>
</evidence>
<evidence type="ECO:0000256" key="1">
    <source>
        <dbReference type="SAM" id="SignalP"/>
    </source>
</evidence>
<keyword evidence="1" id="KW-0732">Signal</keyword>
<name>A0AAU9X6H3_9CNID</name>
<feature type="chain" id="PRO_5043695498" description="ShKT domain-containing protein" evidence="1">
    <location>
        <begin position="21"/>
        <end position="118"/>
    </location>
</feature>
<dbReference type="AlphaFoldDB" id="A0AAU9X6H3"/>
<dbReference type="Proteomes" id="UP001159428">
    <property type="component" value="Unassembled WGS sequence"/>
</dbReference>
<gene>
    <name evidence="2" type="ORF">PMEA_00018381</name>
</gene>
<feature type="signal peptide" evidence="1">
    <location>
        <begin position="1"/>
        <end position="20"/>
    </location>
</feature>
<protein>
    <recommendedName>
        <fullName evidence="4">ShKT domain-containing protein</fullName>
    </recommendedName>
</protein>
<keyword evidence="3" id="KW-1185">Reference proteome</keyword>
<comment type="caution">
    <text evidence="2">The sequence shown here is derived from an EMBL/GenBank/DDBJ whole genome shotgun (WGS) entry which is preliminary data.</text>
</comment>
<dbReference type="EMBL" id="CALNXJ010000032">
    <property type="protein sequence ID" value="CAH3138326.1"/>
    <property type="molecule type" value="Genomic_DNA"/>
</dbReference>
<organism evidence="2 3">
    <name type="scientific">Pocillopora meandrina</name>
    <dbReference type="NCBI Taxonomy" id="46732"/>
    <lineage>
        <taxon>Eukaryota</taxon>
        <taxon>Metazoa</taxon>
        <taxon>Cnidaria</taxon>
        <taxon>Anthozoa</taxon>
        <taxon>Hexacorallia</taxon>
        <taxon>Scleractinia</taxon>
        <taxon>Astrocoeniina</taxon>
        <taxon>Pocilloporidae</taxon>
        <taxon>Pocillopora</taxon>
    </lineage>
</organism>
<reference evidence="2 3" key="1">
    <citation type="submission" date="2022-05" db="EMBL/GenBank/DDBJ databases">
        <authorList>
            <consortium name="Genoscope - CEA"/>
            <person name="William W."/>
        </authorList>
    </citation>
    <scope>NUCLEOTIDE SEQUENCE [LARGE SCALE GENOMIC DNA]</scope>
</reference>
<proteinExistence type="predicted"/>
<accession>A0AAU9X6H3</accession>